<gene>
    <name evidence="2" type="ORF">FH603_5325</name>
</gene>
<feature type="domain" description="Rhamnogalacturonase A/B/Epimerase-like pectate lyase" evidence="1">
    <location>
        <begin position="260"/>
        <end position="390"/>
    </location>
</feature>
<sequence length="801" mass="85610">MISTGGLGAEHDHRYKSLQGEQPLLPADKNIALPISNDLHIFWASESAGPGEEIAVQGHFSILAQLCLTAGDDTQQVLVPILSQATGFIKAQIPGNLPVSVYQIWVQQSGSRSLSSFINQARGDCVDSPDVYAGAHVAIRGRDLLLSGKTAVIRFVSQSNGASLLATAVTDGSDRFKLNITAPATLVVGTKYKVYVSNGYGGSVGETQVIDETGDSNYGLTALAPATDVFGLGVAWHANFTGAMTGNVYNAKIDSRLAADSKVVGDGTTNDLPRIMKAMNKASADGGGVVYLPAGAYLCEGGGFVGLDMPPNVILKGAGKGATIIKYGTGSSISKFVYFDSGKRNSGISDLSFENQDTTGSFGSGLIGGQNVFLKNVSWKMQKGEWLEYLNVKKVLIQNCDFLQGANALIHGPTTTTNCEYVTIKGSKFTFVTGGINTTESSKCFIEDNELTRDVALGKVEGSILHLMINEFTTSAYIANNRFRLANGPIPRDPNGIPITNDGESIIAEGGGAAIPDVDYGKVSSATATTLTDTAKNWTTSFKRLPVVAIIKGRGAGQVTKIRSRTATTLTLAIAWRIVPDNTSSYAIFNFGLENVAYVNNDIRDQQRGITLYHCAMHHIDIVGNRLINAGAIDITTIQNIRPNNVHHFTPIYNVEVINNYVDGENDPYNGVSIGVQAIQHIIAQTWGTVSTNLRITHNTLIGAIPNKNVIQDESFPTGYHAYMVFHSGGTNYQDEWVPMILGTILADNTAKNCERSVILNTASYHTSVSRMKQLNAPILIDNQVLPGTKHGGVGIATHIK</sequence>
<evidence type="ECO:0000313" key="2">
    <source>
        <dbReference type="EMBL" id="MBC3794793.1"/>
    </source>
</evidence>
<keyword evidence="3" id="KW-1185">Reference proteome</keyword>
<dbReference type="EMBL" id="VFIA01000059">
    <property type="protein sequence ID" value="MBC3794793.1"/>
    <property type="molecule type" value="Genomic_DNA"/>
</dbReference>
<name>A0ABR6WE14_9BACT</name>
<proteinExistence type="predicted"/>
<evidence type="ECO:0000259" key="1">
    <source>
        <dbReference type="Pfam" id="PF12708"/>
    </source>
</evidence>
<dbReference type="InterPro" id="IPR012334">
    <property type="entry name" value="Pectin_lyas_fold"/>
</dbReference>
<evidence type="ECO:0000313" key="3">
    <source>
        <dbReference type="Proteomes" id="UP000700732"/>
    </source>
</evidence>
<dbReference type="InterPro" id="IPR011050">
    <property type="entry name" value="Pectin_lyase_fold/virulence"/>
</dbReference>
<dbReference type="RefSeq" id="WP_186741656.1">
    <property type="nucleotide sequence ID" value="NZ_VFIA01000059.1"/>
</dbReference>
<dbReference type="Gene3D" id="2.160.20.10">
    <property type="entry name" value="Single-stranded right-handed beta-helix, Pectin lyase-like"/>
    <property type="match status" value="1"/>
</dbReference>
<dbReference type="SUPFAM" id="SSF51126">
    <property type="entry name" value="Pectin lyase-like"/>
    <property type="match status" value="1"/>
</dbReference>
<dbReference type="Pfam" id="PF12708">
    <property type="entry name" value="Pect-lyase_RHGA_epim"/>
    <property type="match status" value="1"/>
</dbReference>
<dbReference type="InterPro" id="IPR024535">
    <property type="entry name" value="RHGA/B-epi-like_pectate_lyase"/>
</dbReference>
<comment type="caution">
    <text evidence="2">The sequence shown here is derived from an EMBL/GenBank/DDBJ whole genome shotgun (WGS) entry which is preliminary data.</text>
</comment>
<organism evidence="2 3">
    <name type="scientific">Spirosoma utsteinense</name>
    <dbReference type="NCBI Taxonomy" id="2585773"/>
    <lineage>
        <taxon>Bacteria</taxon>
        <taxon>Pseudomonadati</taxon>
        <taxon>Bacteroidota</taxon>
        <taxon>Cytophagia</taxon>
        <taxon>Cytophagales</taxon>
        <taxon>Cytophagaceae</taxon>
        <taxon>Spirosoma</taxon>
    </lineage>
</organism>
<protein>
    <recommendedName>
        <fullName evidence="1">Rhamnogalacturonase A/B/Epimerase-like pectate lyase domain-containing protein</fullName>
    </recommendedName>
</protein>
<accession>A0ABR6WE14</accession>
<reference evidence="2 3" key="1">
    <citation type="submission" date="2019-06" db="EMBL/GenBank/DDBJ databases">
        <title>Spirosoma utsteinense sp. nov. isolated from Antarctic ice-free soils.</title>
        <authorList>
            <person name="Tahon G."/>
        </authorList>
    </citation>
    <scope>NUCLEOTIDE SEQUENCE [LARGE SCALE GENOMIC DNA]</scope>
    <source>
        <strain evidence="2 3">LMG 31447</strain>
    </source>
</reference>
<dbReference type="Proteomes" id="UP000700732">
    <property type="component" value="Unassembled WGS sequence"/>
</dbReference>